<dbReference type="InterPro" id="IPR036291">
    <property type="entry name" value="NAD(P)-bd_dom_sf"/>
</dbReference>
<dbReference type="PANTHER" id="PTHR24320">
    <property type="entry name" value="RETINOL DEHYDROGENASE"/>
    <property type="match status" value="1"/>
</dbReference>
<organism evidence="4 5">
    <name type="scientific">Durusdinium trenchii</name>
    <dbReference type="NCBI Taxonomy" id="1381693"/>
    <lineage>
        <taxon>Eukaryota</taxon>
        <taxon>Sar</taxon>
        <taxon>Alveolata</taxon>
        <taxon>Dinophyceae</taxon>
        <taxon>Suessiales</taxon>
        <taxon>Symbiodiniaceae</taxon>
        <taxon>Durusdinium</taxon>
    </lineage>
</organism>
<dbReference type="PANTHER" id="PTHR24320:SF282">
    <property type="entry name" value="WW DOMAIN-CONTAINING OXIDOREDUCTASE"/>
    <property type="match status" value="1"/>
</dbReference>
<evidence type="ECO:0000256" key="1">
    <source>
        <dbReference type="ARBA" id="ARBA00006484"/>
    </source>
</evidence>
<evidence type="ECO:0000313" key="5">
    <source>
        <dbReference type="Proteomes" id="UP001642464"/>
    </source>
</evidence>
<sequence>MGSTYSKAPEVETKYFPEELAKVPQQTGKVIAVTGTTSGTGFTLAKALAQKDAKVLLLNRPSERSTKSLAALKEAVPEGDFEAVDCDLQSFESVRAAAETVKGSVDKVNALVCNAGVMALADERTGDGYDLQIQTNVLSHFLLTKELFPLLVAAEAADGEARVVTHSSGARRGGPLEAKYFQKCEPMTLGGNGSNMVWPQGARWKRYQQTKLAALCISQALGDKCAEAGLNILSTSCHPGLAATNLQVTTASDGGMGGWFTNQFMKLSQSQDDGTCGLLHATAATDPIANKGFYGPKGITGPAVVLRADFKSDTPEQKDLLWGVCEAACGAFPVKT</sequence>
<evidence type="ECO:0000256" key="2">
    <source>
        <dbReference type="ARBA" id="ARBA00022857"/>
    </source>
</evidence>
<dbReference type="InterPro" id="IPR002347">
    <property type="entry name" value="SDR_fam"/>
</dbReference>
<comment type="similarity">
    <text evidence="1">Belongs to the short-chain dehydrogenases/reductases (SDR) family.</text>
</comment>
<evidence type="ECO:0000313" key="4">
    <source>
        <dbReference type="EMBL" id="CAK9029564.1"/>
    </source>
</evidence>
<evidence type="ECO:0000256" key="3">
    <source>
        <dbReference type="ARBA" id="ARBA00023002"/>
    </source>
</evidence>
<reference evidence="4 5" key="1">
    <citation type="submission" date="2024-02" db="EMBL/GenBank/DDBJ databases">
        <authorList>
            <person name="Chen Y."/>
            <person name="Shah S."/>
            <person name="Dougan E. K."/>
            <person name="Thang M."/>
            <person name="Chan C."/>
        </authorList>
    </citation>
    <scope>NUCLEOTIDE SEQUENCE [LARGE SCALE GENOMIC DNA]</scope>
</reference>
<dbReference type="Proteomes" id="UP001642464">
    <property type="component" value="Unassembled WGS sequence"/>
</dbReference>
<keyword evidence="3" id="KW-0560">Oxidoreductase</keyword>
<name>A0ABP0KRR0_9DINO</name>
<dbReference type="Gene3D" id="3.40.50.720">
    <property type="entry name" value="NAD(P)-binding Rossmann-like Domain"/>
    <property type="match status" value="1"/>
</dbReference>
<dbReference type="PRINTS" id="PR00081">
    <property type="entry name" value="GDHRDH"/>
</dbReference>
<comment type="caution">
    <text evidence="4">The sequence shown here is derived from an EMBL/GenBank/DDBJ whole genome shotgun (WGS) entry which is preliminary data.</text>
</comment>
<dbReference type="Pfam" id="PF00106">
    <property type="entry name" value="adh_short"/>
    <property type="match status" value="1"/>
</dbReference>
<gene>
    <name evidence="4" type="ORF">SCF082_LOCUS18846</name>
</gene>
<keyword evidence="2" id="KW-0521">NADP</keyword>
<accession>A0ABP0KRR0</accession>
<dbReference type="SUPFAM" id="SSF51735">
    <property type="entry name" value="NAD(P)-binding Rossmann-fold domains"/>
    <property type="match status" value="1"/>
</dbReference>
<dbReference type="EMBL" id="CAXAMM010012683">
    <property type="protein sequence ID" value="CAK9029564.1"/>
    <property type="molecule type" value="Genomic_DNA"/>
</dbReference>
<protein>
    <submittedName>
        <fullName evidence="4">Uncharacterized oxidoreductase C736.13</fullName>
    </submittedName>
</protein>
<keyword evidence="5" id="KW-1185">Reference proteome</keyword>
<proteinExistence type="inferred from homology"/>